<evidence type="ECO:0000313" key="2">
    <source>
        <dbReference type="Proteomes" id="UP000317369"/>
    </source>
</evidence>
<organism evidence="1 2">
    <name type="scientific">Poriferisphaera corsica</name>
    <dbReference type="NCBI Taxonomy" id="2528020"/>
    <lineage>
        <taxon>Bacteria</taxon>
        <taxon>Pseudomonadati</taxon>
        <taxon>Planctomycetota</taxon>
        <taxon>Phycisphaerae</taxon>
        <taxon>Phycisphaerales</taxon>
        <taxon>Phycisphaeraceae</taxon>
        <taxon>Poriferisphaera</taxon>
    </lineage>
</organism>
<proteinExistence type="predicted"/>
<gene>
    <name evidence="1" type="ORF">KS4_29480</name>
</gene>
<dbReference type="KEGG" id="pcor:KS4_29480"/>
<protein>
    <submittedName>
        <fullName evidence="1">Uncharacterized protein</fullName>
    </submittedName>
</protein>
<name>A0A517YXB9_9BACT</name>
<evidence type="ECO:0000313" key="1">
    <source>
        <dbReference type="EMBL" id="QDU34872.1"/>
    </source>
</evidence>
<reference evidence="1 2" key="1">
    <citation type="submission" date="2019-02" db="EMBL/GenBank/DDBJ databases">
        <title>Deep-cultivation of Planctomycetes and their phenomic and genomic characterization uncovers novel biology.</title>
        <authorList>
            <person name="Wiegand S."/>
            <person name="Jogler M."/>
            <person name="Boedeker C."/>
            <person name="Pinto D."/>
            <person name="Vollmers J."/>
            <person name="Rivas-Marin E."/>
            <person name="Kohn T."/>
            <person name="Peeters S.H."/>
            <person name="Heuer A."/>
            <person name="Rast P."/>
            <person name="Oberbeckmann S."/>
            <person name="Bunk B."/>
            <person name="Jeske O."/>
            <person name="Meyerdierks A."/>
            <person name="Storesund J.E."/>
            <person name="Kallscheuer N."/>
            <person name="Luecker S."/>
            <person name="Lage O.M."/>
            <person name="Pohl T."/>
            <person name="Merkel B.J."/>
            <person name="Hornburger P."/>
            <person name="Mueller R.-W."/>
            <person name="Bruemmer F."/>
            <person name="Labrenz M."/>
            <person name="Spormann A.M."/>
            <person name="Op den Camp H."/>
            <person name="Overmann J."/>
            <person name="Amann R."/>
            <person name="Jetten M.S.M."/>
            <person name="Mascher T."/>
            <person name="Medema M.H."/>
            <person name="Devos D.P."/>
            <person name="Kaster A.-K."/>
            <person name="Ovreas L."/>
            <person name="Rohde M."/>
            <person name="Galperin M.Y."/>
            <person name="Jogler C."/>
        </authorList>
    </citation>
    <scope>NUCLEOTIDE SEQUENCE [LARGE SCALE GENOMIC DNA]</scope>
    <source>
        <strain evidence="1 2">KS4</strain>
    </source>
</reference>
<dbReference type="Proteomes" id="UP000317369">
    <property type="component" value="Chromosome"/>
</dbReference>
<dbReference type="EMBL" id="CP036425">
    <property type="protein sequence ID" value="QDU34872.1"/>
    <property type="molecule type" value="Genomic_DNA"/>
</dbReference>
<keyword evidence="2" id="KW-1185">Reference proteome</keyword>
<sequence length="47" mass="5633">MTIYRLDAIYLLINTTGYPVKKALTFLLYDLQFKFAYINFEPIYFDA</sequence>
<accession>A0A517YXB9</accession>
<dbReference type="AlphaFoldDB" id="A0A517YXB9"/>